<dbReference type="Proteomes" id="UP000298416">
    <property type="component" value="Unassembled WGS sequence"/>
</dbReference>
<keyword evidence="3" id="KW-1185">Reference proteome</keyword>
<dbReference type="EMBL" id="PNBA02000018">
    <property type="protein sequence ID" value="KAG6393603.1"/>
    <property type="molecule type" value="Genomic_DNA"/>
</dbReference>
<evidence type="ECO:0000256" key="1">
    <source>
        <dbReference type="SAM" id="MobiDB-lite"/>
    </source>
</evidence>
<evidence type="ECO:0000313" key="2">
    <source>
        <dbReference type="EMBL" id="KAG6393603.1"/>
    </source>
</evidence>
<evidence type="ECO:0000313" key="3">
    <source>
        <dbReference type="Proteomes" id="UP000298416"/>
    </source>
</evidence>
<feature type="region of interest" description="Disordered" evidence="1">
    <location>
        <begin position="338"/>
        <end position="369"/>
    </location>
</feature>
<comment type="caution">
    <text evidence="2">The sequence shown here is derived from an EMBL/GenBank/DDBJ whole genome shotgun (WGS) entry which is preliminary data.</text>
</comment>
<feature type="region of interest" description="Disordered" evidence="1">
    <location>
        <begin position="702"/>
        <end position="723"/>
    </location>
</feature>
<dbReference type="AlphaFoldDB" id="A0A8X8WG00"/>
<sequence length="723" mass="78447">MPHVRHFLQSSYPSILRFRFSLKSSSRFSRYAFKLRSSRQHHLPTDPIVFEICEMSNSEKQQSAEEDRRIDDVDRADQVSGGEGSVDVSSSCDEASVRSNRSVTRRLTEILVEDRDADLLLQRSGREEGVIQWLGALDLQVTGACRADERLKPLLKLNASAAMAEDGLLAHLSQHFEPSEVGILARCLCAPLVSIRIGKINKQGTLLSPTSVRGNLCLTLLPTSDLRLSFNGDDGSEERLATLSTEAQCTDVEIEEIPADKSGRSFFVKNSDGVVSYFWCSEKSTLLGYEWLRKLKDLLAQKPSLAELTGISESRLNSFVSHLRAYLAGSVAHNGQVSGMLSASPSDGSADSSEHHNPHSLANCSKSSRVRQYGSQGSKTNLIYQGCLSPRSSSFKEGLQKSLSDVRSAAREKLRRRGENNVPFIDSLLEASTKSGDCSQKGKLAEVNGNGPLLSLNFLEVFGTSGELPLSGPETQVPSSSPSPFSPHYCWCPPVASTLQFTQFTKVPISSTESSLPPLSSLLSSSALVTSKPLLDLAELPPFDFPSFLPEPLVRLPSSQQIPTFTPLICDPIVHIPVIDICSSGQGYLVSAGPAMSTSIPPLNPNLVDPLLPNGESMVEKSARETLRMLINSSNQPNPRLLEVWPSVLSSSIDSHNILAAAGSRGLYIGTKDVEASRMSSFELVLLSDNSGARGGIVKRVASNDHKEKASTSDPSSFEETIE</sequence>
<organism evidence="2">
    <name type="scientific">Salvia splendens</name>
    <name type="common">Scarlet sage</name>
    <dbReference type="NCBI Taxonomy" id="180675"/>
    <lineage>
        <taxon>Eukaryota</taxon>
        <taxon>Viridiplantae</taxon>
        <taxon>Streptophyta</taxon>
        <taxon>Embryophyta</taxon>
        <taxon>Tracheophyta</taxon>
        <taxon>Spermatophyta</taxon>
        <taxon>Magnoliopsida</taxon>
        <taxon>eudicotyledons</taxon>
        <taxon>Gunneridae</taxon>
        <taxon>Pentapetalae</taxon>
        <taxon>asterids</taxon>
        <taxon>lamiids</taxon>
        <taxon>Lamiales</taxon>
        <taxon>Lamiaceae</taxon>
        <taxon>Nepetoideae</taxon>
        <taxon>Mentheae</taxon>
        <taxon>Salviinae</taxon>
        <taxon>Salvia</taxon>
        <taxon>Salvia subgen. Calosphace</taxon>
        <taxon>core Calosphace</taxon>
    </lineage>
</organism>
<feature type="compositionally biased region" description="Polar residues" evidence="1">
    <location>
        <begin position="712"/>
        <end position="723"/>
    </location>
</feature>
<protein>
    <submittedName>
        <fullName evidence="2">Uncharacterized protein</fullName>
    </submittedName>
</protein>
<feature type="compositionally biased region" description="Basic and acidic residues" evidence="1">
    <location>
        <begin position="62"/>
        <end position="77"/>
    </location>
</feature>
<proteinExistence type="predicted"/>
<feature type="region of interest" description="Disordered" evidence="1">
    <location>
        <begin position="61"/>
        <end position="93"/>
    </location>
</feature>
<feature type="compositionally biased region" description="Basic and acidic residues" evidence="1">
    <location>
        <begin position="702"/>
        <end position="711"/>
    </location>
</feature>
<reference evidence="2" key="1">
    <citation type="submission" date="2018-01" db="EMBL/GenBank/DDBJ databases">
        <authorList>
            <person name="Mao J.F."/>
        </authorList>
    </citation>
    <scope>NUCLEOTIDE SEQUENCE</scope>
    <source>
        <strain evidence="2">Huo1</strain>
        <tissue evidence="2">Leaf</tissue>
    </source>
</reference>
<gene>
    <name evidence="2" type="ORF">SASPL_147847</name>
</gene>
<dbReference type="PANTHER" id="PTHR36741:SF1">
    <property type="entry name" value="OS07G0100500 PROTEIN"/>
    <property type="match status" value="1"/>
</dbReference>
<accession>A0A8X8WG00</accession>
<feature type="compositionally biased region" description="Low complexity" evidence="1">
    <location>
        <begin position="342"/>
        <end position="351"/>
    </location>
</feature>
<dbReference type="PANTHER" id="PTHR36741">
    <property type="entry name" value="OS07G0100500 PROTEIN"/>
    <property type="match status" value="1"/>
</dbReference>
<name>A0A8X8WG00_SALSN</name>
<reference evidence="2" key="2">
    <citation type="submission" date="2020-08" db="EMBL/GenBank/DDBJ databases">
        <title>Plant Genome Project.</title>
        <authorList>
            <person name="Zhang R.-G."/>
        </authorList>
    </citation>
    <scope>NUCLEOTIDE SEQUENCE</scope>
    <source>
        <strain evidence="2">Huo1</strain>
        <tissue evidence="2">Leaf</tissue>
    </source>
</reference>